<name>A0AAV1IBB7_9CHLO</name>
<feature type="region of interest" description="Disordered" evidence="1">
    <location>
        <begin position="144"/>
        <end position="266"/>
    </location>
</feature>
<gene>
    <name evidence="2" type="ORF">CVIRNUC_007563</name>
</gene>
<protein>
    <submittedName>
        <fullName evidence="2">Uncharacterized protein</fullName>
    </submittedName>
</protein>
<dbReference type="EMBL" id="CAUYUE010000010">
    <property type="protein sequence ID" value="CAK0784359.1"/>
    <property type="molecule type" value="Genomic_DNA"/>
</dbReference>
<reference evidence="2 3" key="1">
    <citation type="submission" date="2023-10" db="EMBL/GenBank/DDBJ databases">
        <authorList>
            <person name="Maclean D."/>
            <person name="Macfadyen A."/>
        </authorList>
    </citation>
    <scope>NUCLEOTIDE SEQUENCE [LARGE SCALE GENOMIC DNA]</scope>
</reference>
<evidence type="ECO:0000313" key="2">
    <source>
        <dbReference type="EMBL" id="CAK0784359.1"/>
    </source>
</evidence>
<keyword evidence="3" id="KW-1185">Reference proteome</keyword>
<sequence>MASGGAIAVESPARRDLARMPSSECPAEALRKADSLQARSSISLHAASSGDAGPPRHKRARRDAVRRVWDWLDMSMSREASAGLAQAGEAVAFGQMHLSEGSPATTVITATLDVSPGDAVEPCVSSLPDGQAHVGDIMCVSSKPSASIAPQAPEEGTRAEEQRPTCPPCTKVGDAVRSSQEGGVGDAPLTQEQLSAVAAGAGHPHLPSSQQGDSAADRSLQGPAYQRQGSSRKRKHGSPAPESPVAAGAAAQAAPKEASSPQPEDV</sequence>
<feature type="region of interest" description="Disordered" evidence="1">
    <location>
        <begin position="1"/>
        <end position="62"/>
    </location>
</feature>
<evidence type="ECO:0000256" key="1">
    <source>
        <dbReference type="SAM" id="MobiDB-lite"/>
    </source>
</evidence>
<evidence type="ECO:0000313" key="3">
    <source>
        <dbReference type="Proteomes" id="UP001314263"/>
    </source>
</evidence>
<dbReference type="AlphaFoldDB" id="A0AAV1IBB7"/>
<organism evidence="2 3">
    <name type="scientific">Coccomyxa viridis</name>
    <dbReference type="NCBI Taxonomy" id="1274662"/>
    <lineage>
        <taxon>Eukaryota</taxon>
        <taxon>Viridiplantae</taxon>
        <taxon>Chlorophyta</taxon>
        <taxon>core chlorophytes</taxon>
        <taxon>Trebouxiophyceae</taxon>
        <taxon>Trebouxiophyceae incertae sedis</taxon>
        <taxon>Coccomyxaceae</taxon>
        <taxon>Coccomyxa</taxon>
    </lineage>
</organism>
<dbReference type="Proteomes" id="UP001314263">
    <property type="component" value="Unassembled WGS sequence"/>
</dbReference>
<accession>A0AAV1IBB7</accession>
<feature type="compositionally biased region" description="Low complexity" evidence="1">
    <location>
        <begin position="238"/>
        <end position="266"/>
    </location>
</feature>
<comment type="caution">
    <text evidence="2">The sequence shown here is derived from an EMBL/GenBank/DDBJ whole genome shotgun (WGS) entry which is preliminary data.</text>
</comment>
<proteinExistence type="predicted"/>